<reference evidence="4" key="1">
    <citation type="submission" date="2018-09" db="EMBL/GenBank/DDBJ databases">
        <authorList>
            <person name="Livingstone P.G."/>
            <person name="Whitworth D.E."/>
        </authorList>
    </citation>
    <scope>NUCLEOTIDE SEQUENCE [LARGE SCALE GENOMIC DNA]</scope>
    <source>
        <strain evidence="4">CA043D</strain>
    </source>
</reference>
<feature type="domain" description="Peptidase S33 tripeptidyl aminopeptidase-like C-terminal" evidence="2">
    <location>
        <begin position="50"/>
        <end position="109"/>
    </location>
</feature>
<dbReference type="PANTHER" id="PTHR43798:SF31">
    <property type="entry name" value="AB HYDROLASE SUPERFAMILY PROTEIN YCLE"/>
    <property type="match status" value="1"/>
</dbReference>
<gene>
    <name evidence="3" type="ORF">D7X32_03015</name>
</gene>
<dbReference type="Pfam" id="PF08386">
    <property type="entry name" value="Abhydrolase_4"/>
    <property type="match status" value="1"/>
</dbReference>
<dbReference type="AlphaFoldDB" id="A0A3A8KIX4"/>
<dbReference type="InterPro" id="IPR029058">
    <property type="entry name" value="AB_hydrolase_fold"/>
</dbReference>
<evidence type="ECO:0000313" key="3">
    <source>
        <dbReference type="EMBL" id="RKH07059.1"/>
    </source>
</evidence>
<dbReference type="Gene3D" id="3.40.50.1820">
    <property type="entry name" value="alpha/beta hydrolase"/>
    <property type="match status" value="1"/>
</dbReference>
<dbReference type="OrthoDB" id="9785408at2"/>
<dbReference type="InterPro" id="IPR050266">
    <property type="entry name" value="AB_hydrolase_sf"/>
</dbReference>
<dbReference type="InterPro" id="IPR013595">
    <property type="entry name" value="Pept_S33_TAP-like_C"/>
</dbReference>
<name>A0A3A8KIX4_9BACT</name>
<sequence length="118" mass="13196">MCTFCDLGICRASARRSRSRGGRWARACPPRWRAFEMMVGKLKDLLHRITTPTLILVGEEDAVTLPEMADRLHERIASSRLLQLPHGGHMSNLEQPEAVNAAISTFLDEMRGAPLQAE</sequence>
<evidence type="ECO:0000256" key="1">
    <source>
        <dbReference type="ARBA" id="ARBA00022801"/>
    </source>
</evidence>
<dbReference type="RefSeq" id="WP_120600972.1">
    <property type="nucleotide sequence ID" value="NZ_RAWE01000006.1"/>
</dbReference>
<comment type="caution">
    <text evidence="3">The sequence shown here is derived from an EMBL/GenBank/DDBJ whole genome shotgun (WGS) entry which is preliminary data.</text>
</comment>
<accession>A0A3A8KIX4</accession>
<protein>
    <submittedName>
        <fullName evidence="3">Alpha/beta fold hydrolase</fullName>
    </submittedName>
</protein>
<dbReference type="GO" id="GO:0016787">
    <property type="term" value="F:hydrolase activity"/>
    <property type="evidence" value="ECO:0007669"/>
    <property type="project" value="UniProtKB-KW"/>
</dbReference>
<dbReference type="SUPFAM" id="SSF53474">
    <property type="entry name" value="alpha/beta-Hydrolases"/>
    <property type="match status" value="1"/>
</dbReference>
<keyword evidence="1 3" id="KW-0378">Hydrolase</keyword>
<proteinExistence type="predicted"/>
<keyword evidence="4" id="KW-1185">Reference proteome</keyword>
<dbReference type="EMBL" id="RAWE01000006">
    <property type="protein sequence ID" value="RKH07059.1"/>
    <property type="molecule type" value="Genomic_DNA"/>
</dbReference>
<dbReference type="GO" id="GO:0016020">
    <property type="term" value="C:membrane"/>
    <property type="evidence" value="ECO:0007669"/>
    <property type="project" value="TreeGrafter"/>
</dbReference>
<organism evidence="3 4">
    <name type="scientific">Corallococcus carmarthensis</name>
    <dbReference type="NCBI Taxonomy" id="2316728"/>
    <lineage>
        <taxon>Bacteria</taxon>
        <taxon>Pseudomonadati</taxon>
        <taxon>Myxococcota</taxon>
        <taxon>Myxococcia</taxon>
        <taxon>Myxococcales</taxon>
        <taxon>Cystobacterineae</taxon>
        <taxon>Myxococcaceae</taxon>
        <taxon>Corallococcus</taxon>
    </lineage>
</organism>
<dbReference type="Proteomes" id="UP000268313">
    <property type="component" value="Unassembled WGS sequence"/>
</dbReference>
<dbReference type="PANTHER" id="PTHR43798">
    <property type="entry name" value="MONOACYLGLYCEROL LIPASE"/>
    <property type="match status" value="1"/>
</dbReference>
<evidence type="ECO:0000313" key="4">
    <source>
        <dbReference type="Proteomes" id="UP000268313"/>
    </source>
</evidence>
<evidence type="ECO:0000259" key="2">
    <source>
        <dbReference type="Pfam" id="PF08386"/>
    </source>
</evidence>